<accession>A0A0D7AY26</accession>
<keyword evidence="2" id="KW-1185">Reference proteome</keyword>
<evidence type="ECO:0000313" key="1">
    <source>
        <dbReference type="EMBL" id="KIY62784.1"/>
    </source>
</evidence>
<dbReference type="EMBL" id="KN880749">
    <property type="protein sequence ID" value="KIY62784.1"/>
    <property type="molecule type" value="Genomic_DNA"/>
</dbReference>
<evidence type="ECO:0000313" key="2">
    <source>
        <dbReference type="Proteomes" id="UP000054007"/>
    </source>
</evidence>
<proteinExistence type="predicted"/>
<dbReference type="OrthoDB" id="3255824at2759"/>
<protein>
    <submittedName>
        <fullName evidence="1">Uncharacterized protein</fullName>
    </submittedName>
</protein>
<reference evidence="1 2" key="1">
    <citation type="journal article" date="2015" name="Fungal Genet. Biol.">
        <title>Evolution of novel wood decay mechanisms in Agaricales revealed by the genome sequences of Fistulina hepatica and Cylindrobasidium torrendii.</title>
        <authorList>
            <person name="Floudas D."/>
            <person name="Held B.W."/>
            <person name="Riley R."/>
            <person name="Nagy L.G."/>
            <person name="Koehler G."/>
            <person name="Ransdell A.S."/>
            <person name="Younus H."/>
            <person name="Chow J."/>
            <person name="Chiniquy J."/>
            <person name="Lipzen A."/>
            <person name="Tritt A."/>
            <person name="Sun H."/>
            <person name="Haridas S."/>
            <person name="LaButti K."/>
            <person name="Ohm R.A."/>
            <person name="Kues U."/>
            <person name="Blanchette R.A."/>
            <person name="Grigoriev I.V."/>
            <person name="Minto R.E."/>
            <person name="Hibbett D.S."/>
        </authorList>
    </citation>
    <scope>NUCLEOTIDE SEQUENCE [LARGE SCALE GENOMIC DNA]</scope>
    <source>
        <strain evidence="1 2">FP15055 ss-10</strain>
    </source>
</reference>
<gene>
    <name evidence="1" type="ORF">CYLTODRAFT_164216</name>
</gene>
<dbReference type="AlphaFoldDB" id="A0A0D7AY26"/>
<organism evidence="1 2">
    <name type="scientific">Cylindrobasidium torrendii FP15055 ss-10</name>
    <dbReference type="NCBI Taxonomy" id="1314674"/>
    <lineage>
        <taxon>Eukaryota</taxon>
        <taxon>Fungi</taxon>
        <taxon>Dikarya</taxon>
        <taxon>Basidiomycota</taxon>
        <taxon>Agaricomycotina</taxon>
        <taxon>Agaricomycetes</taxon>
        <taxon>Agaricomycetidae</taxon>
        <taxon>Agaricales</taxon>
        <taxon>Marasmiineae</taxon>
        <taxon>Physalacriaceae</taxon>
        <taxon>Cylindrobasidium</taxon>
    </lineage>
</organism>
<sequence>MQSRYSLGLGPGFGQTKRYITSSASQGPRHLRAVCDTTLALHHFRQLHTSNSGRLAAEYFKELLQFLTVSSNSMPGSKPRLESLQAALQKFNKQGGKEKNIMLSDSARADLCWWEKMLAGGMDIPVYTPNAHSVFVDASTGWGLAVVNGENAWVWKWRDLWRESDKYNANWAELVAIELGIRAASMCAEQDHPHQRHALHGYQRRRCSCSHTKARSSPAGAILGSVGPVRGEYCGLTVKREAHGYGRPSNISASSL</sequence>
<name>A0A0D7AY26_9AGAR</name>
<dbReference type="Proteomes" id="UP000054007">
    <property type="component" value="Unassembled WGS sequence"/>
</dbReference>